<keyword evidence="1" id="KW-0805">Transcription regulation</keyword>
<evidence type="ECO:0000313" key="5">
    <source>
        <dbReference type="EMBL" id="MFD2236974.1"/>
    </source>
</evidence>
<keyword evidence="3" id="KW-0804">Transcription</keyword>
<evidence type="ECO:0000256" key="2">
    <source>
        <dbReference type="ARBA" id="ARBA00023125"/>
    </source>
</evidence>
<dbReference type="Proteomes" id="UP001597371">
    <property type="component" value="Unassembled WGS sequence"/>
</dbReference>
<dbReference type="SUPFAM" id="SSF47413">
    <property type="entry name" value="lambda repressor-like DNA-binding domains"/>
    <property type="match status" value="1"/>
</dbReference>
<dbReference type="RefSeq" id="WP_209736877.1">
    <property type="nucleotide sequence ID" value="NZ_CP072611.1"/>
</dbReference>
<accession>A0ABW5CI59</accession>
<name>A0ABW5CI59_9HYPH</name>
<evidence type="ECO:0000256" key="1">
    <source>
        <dbReference type="ARBA" id="ARBA00023015"/>
    </source>
</evidence>
<dbReference type="CDD" id="cd06307">
    <property type="entry name" value="PBP1_sugar_binding"/>
    <property type="match status" value="1"/>
</dbReference>
<dbReference type="InterPro" id="IPR000843">
    <property type="entry name" value="HTH_LacI"/>
</dbReference>
<dbReference type="SUPFAM" id="SSF53822">
    <property type="entry name" value="Periplasmic binding protein-like I"/>
    <property type="match status" value="1"/>
</dbReference>
<gene>
    <name evidence="5" type="ORF">ACFSKQ_05770</name>
</gene>
<dbReference type="InterPro" id="IPR025997">
    <property type="entry name" value="SBP_2_dom"/>
</dbReference>
<dbReference type="PANTHER" id="PTHR30146:SF152">
    <property type="entry name" value="TRANSCRIPTIONAL REGULATORY PROTEIN"/>
    <property type="match status" value="1"/>
</dbReference>
<feature type="domain" description="HTH lacI-type" evidence="4">
    <location>
        <begin position="9"/>
        <end position="63"/>
    </location>
</feature>
<proteinExistence type="predicted"/>
<dbReference type="InterPro" id="IPR010982">
    <property type="entry name" value="Lambda_DNA-bd_dom_sf"/>
</dbReference>
<dbReference type="CDD" id="cd01392">
    <property type="entry name" value="HTH_LacI"/>
    <property type="match status" value="1"/>
</dbReference>
<dbReference type="Gene3D" id="1.10.260.40">
    <property type="entry name" value="lambda repressor-like DNA-binding domains"/>
    <property type="match status" value="1"/>
</dbReference>
<evidence type="ECO:0000256" key="3">
    <source>
        <dbReference type="ARBA" id="ARBA00023163"/>
    </source>
</evidence>
<evidence type="ECO:0000313" key="6">
    <source>
        <dbReference type="Proteomes" id="UP001597371"/>
    </source>
</evidence>
<keyword evidence="2 5" id="KW-0238">DNA-binding</keyword>
<dbReference type="PROSITE" id="PS50932">
    <property type="entry name" value="HTH_LACI_2"/>
    <property type="match status" value="1"/>
</dbReference>
<dbReference type="EMBL" id="JBHUIJ010000006">
    <property type="protein sequence ID" value="MFD2236974.1"/>
    <property type="molecule type" value="Genomic_DNA"/>
</dbReference>
<dbReference type="GO" id="GO:0003677">
    <property type="term" value="F:DNA binding"/>
    <property type="evidence" value="ECO:0007669"/>
    <property type="project" value="UniProtKB-KW"/>
</dbReference>
<dbReference type="PROSITE" id="PS00356">
    <property type="entry name" value="HTH_LACI_1"/>
    <property type="match status" value="1"/>
</dbReference>
<reference evidence="6" key="1">
    <citation type="journal article" date="2019" name="Int. J. Syst. Evol. Microbiol.">
        <title>The Global Catalogue of Microorganisms (GCM) 10K type strain sequencing project: providing services to taxonomists for standard genome sequencing and annotation.</title>
        <authorList>
            <consortium name="The Broad Institute Genomics Platform"/>
            <consortium name="The Broad Institute Genome Sequencing Center for Infectious Disease"/>
            <person name="Wu L."/>
            <person name="Ma J."/>
        </authorList>
    </citation>
    <scope>NUCLEOTIDE SEQUENCE [LARGE SCALE GENOMIC DNA]</scope>
    <source>
        <strain evidence="6">ZS-35-S2</strain>
    </source>
</reference>
<dbReference type="Pfam" id="PF13407">
    <property type="entry name" value="Peripla_BP_4"/>
    <property type="match status" value="1"/>
</dbReference>
<comment type="caution">
    <text evidence="5">The sequence shown here is derived from an EMBL/GenBank/DDBJ whole genome shotgun (WGS) entry which is preliminary data.</text>
</comment>
<keyword evidence="6" id="KW-1185">Reference proteome</keyword>
<protein>
    <submittedName>
        <fullName evidence="5">LacI family DNA-binding transcriptional regulator</fullName>
    </submittedName>
</protein>
<dbReference type="Gene3D" id="3.40.50.2300">
    <property type="match status" value="2"/>
</dbReference>
<sequence length="344" mass="35889">MRDGVPGFATLRDVARHAGVSLATADRVVNRRGGASARSTARVEAAVAALDFRPDPRAADLSRKRLTRLGLVVPRGENPFFSDIAREARCAAADLGGRRVLVEVVETDIFSPRALALELVALGERMEGLAVVGFDHPLVAEAVDALEAKGVAVVTLVSDVPRSARRRYIGIDNRAAGRVAGSLVGRFLGRGGGRVGVLVASLGLTDHLERLAGFRDTIAGRFPAVEIADVLEGRDERGVTRAKVSALLAGGAIDAIYNAGAANAGVADALGEAGAATIFVGHELTQETRPLILSGVMDAAIVQSAGHEARSALRLLLAELTGAAVVEDQERIRIEILMADNLPG</sequence>
<dbReference type="InterPro" id="IPR028082">
    <property type="entry name" value="Peripla_BP_I"/>
</dbReference>
<organism evidence="5 6">
    <name type="scientific">Aureimonas populi</name>
    <dbReference type="NCBI Taxonomy" id="1701758"/>
    <lineage>
        <taxon>Bacteria</taxon>
        <taxon>Pseudomonadati</taxon>
        <taxon>Pseudomonadota</taxon>
        <taxon>Alphaproteobacteria</taxon>
        <taxon>Hyphomicrobiales</taxon>
        <taxon>Aurantimonadaceae</taxon>
        <taxon>Aureimonas</taxon>
    </lineage>
</organism>
<dbReference type="Pfam" id="PF00356">
    <property type="entry name" value="LacI"/>
    <property type="match status" value="1"/>
</dbReference>
<dbReference type="PANTHER" id="PTHR30146">
    <property type="entry name" value="LACI-RELATED TRANSCRIPTIONAL REPRESSOR"/>
    <property type="match status" value="1"/>
</dbReference>
<evidence type="ECO:0000259" key="4">
    <source>
        <dbReference type="PROSITE" id="PS50932"/>
    </source>
</evidence>
<dbReference type="SMART" id="SM00354">
    <property type="entry name" value="HTH_LACI"/>
    <property type="match status" value="1"/>
</dbReference>